<evidence type="ECO:0000256" key="1">
    <source>
        <dbReference type="SAM" id="MobiDB-lite"/>
    </source>
</evidence>
<evidence type="ECO:0000313" key="2">
    <source>
        <dbReference type="EMBL" id="KAF5902138.1"/>
    </source>
</evidence>
<name>A0A8J4U8N0_CLAMG</name>
<dbReference type="Proteomes" id="UP000727407">
    <property type="component" value="Unassembled WGS sequence"/>
</dbReference>
<dbReference type="EMBL" id="QNUK01000096">
    <property type="protein sequence ID" value="KAF5902138.1"/>
    <property type="molecule type" value="Genomic_DNA"/>
</dbReference>
<comment type="caution">
    <text evidence="2">The sequence shown here is derived from an EMBL/GenBank/DDBJ whole genome shotgun (WGS) entry which is preliminary data.</text>
</comment>
<gene>
    <name evidence="2" type="primary">E2</name>
    <name evidence="2" type="ORF">DAT39_008152</name>
</gene>
<organism evidence="2 3">
    <name type="scientific">Clarias magur</name>
    <name type="common">Asian catfish</name>
    <name type="synonym">Macropteronotus magur</name>
    <dbReference type="NCBI Taxonomy" id="1594786"/>
    <lineage>
        <taxon>Eukaryota</taxon>
        <taxon>Metazoa</taxon>
        <taxon>Chordata</taxon>
        <taxon>Craniata</taxon>
        <taxon>Vertebrata</taxon>
        <taxon>Euteleostomi</taxon>
        <taxon>Actinopterygii</taxon>
        <taxon>Neopterygii</taxon>
        <taxon>Teleostei</taxon>
        <taxon>Ostariophysi</taxon>
        <taxon>Siluriformes</taxon>
        <taxon>Clariidae</taxon>
        <taxon>Clarias</taxon>
    </lineage>
</organism>
<protein>
    <submittedName>
        <fullName evidence="2">Regulatory protein E2</fullName>
    </submittedName>
</protein>
<dbReference type="AlphaFoldDB" id="A0A8J4U8N0"/>
<reference evidence="2" key="1">
    <citation type="submission" date="2020-07" db="EMBL/GenBank/DDBJ databases">
        <title>Clarias magur genome sequencing, assembly and annotation.</title>
        <authorList>
            <person name="Kushwaha B."/>
            <person name="Kumar R."/>
            <person name="Das P."/>
            <person name="Joshi C.G."/>
            <person name="Kumar D."/>
            <person name="Nagpure N.S."/>
            <person name="Pandey M."/>
            <person name="Agarwal S."/>
            <person name="Srivastava S."/>
            <person name="Singh M."/>
            <person name="Sahoo L."/>
            <person name="Jayasankar P."/>
            <person name="Meher P.K."/>
            <person name="Koringa P.G."/>
            <person name="Iquebal M.A."/>
            <person name="Das S.P."/>
            <person name="Bit A."/>
            <person name="Patnaik S."/>
            <person name="Patel N."/>
            <person name="Shah T.M."/>
            <person name="Hinsu A."/>
            <person name="Jena J.K."/>
        </authorList>
    </citation>
    <scope>NUCLEOTIDE SEQUENCE</scope>
    <source>
        <strain evidence="2">CIFAMagur01</strain>
        <tissue evidence="2">Testis</tissue>
    </source>
</reference>
<sequence>MPLQAQSEASVRAGRTVFGHGRAWCQATAAPVRLGSCWTSCENVAQLADGHGSAAAVGNCNNGQTHTRAALGTGEESQVSLFEPRASPQGLMGNPSSSSQPPVAPPDCQAPY</sequence>
<accession>A0A8J4U8N0</accession>
<feature type="region of interest" description="Disordered" evidence="1">
    <location>
        <begin position="73"/>
        <end position="112"/>
    </location>
</feature>
<evidence type="ECO:0000313" key="3">
    <source>
        <dbReference type="Proteomes" id="UP000727407"/>
    </source>
</evidence>
<proteinExistence type="predicted"/>
<keyword evidence="3" id="KW-1185">Reference proteome</keyword>